<sequence>MPGRLALVEDDGVVGQRLGDAERQQFLPGGGFQAGQEGHAVAQRGRQCRTPVPAATRNNMTVSQKIRRCEW</sequence>
<reference evidence="1 2" key="1">
    <citation type="journal article" date="2019" name="Int. J. Syst. Evol. Microbiol.">
        <title>The Global Catalogue of Microorganisms (GCM) 10K type strain sequencing project: providing services to taxonomists for standard genome sequencing and annotation.</title>
        <authorList>
            <consortium name="The Broad Institute Genomics Platform"/>
            <consortium name="The Broad Institute Genome Sequencing Center for Infectious Disease"/>
            <person name="Wu L."/>
            <person name="Ma J."/>
        </authorList>
    </citation>
    <scope>NUCLEOTIDE SEQUENCE [LARGE SCALE GENOMIC DNA]</scope>
    <source>
        <strain evidence="1 2">JCM 6307</strain>
    </source>
</reference>
<keyword evidence="2" id="KW-1185">Reference proteome</keyword>
<organism evidence="1 2">
    <name type="scientific">Streptomyces thermolineatus</name>
    <dbReference type="NCBI Taxonomy" id="44033"/>
    <lineage>
        <taxon>Bacteria</taxon>
        <taxon>Bacillati</taxon>
        <taxon>Actinomycetota</taxon>
        <taxon>Actinomycetes</taxon>
        <taxon>Kitasatosporales</taxon>
        <taxon>Streptomycetaceae</taxon>
        <taxon>Streptomyces</taxon>
    </lineage>
</organism>
<dbReference type="Proteomes" id="UP001501358">
    <property type="component" value="Unassembled WGS sequence"/>
</dbReference>
<proteinExistence type="predicted"/>
<gene>
    <name evidence="1" type="ORF">GCM10010406_01840</name>
</gene>
<accession>A0ABN3KQV3</accession>
<dbReference type="EMBL" id="BAAATA010000001">
    <property type="protein sequence ID" value="GAA2469978.1"/>
    <property type="molecule type" value="Genomic_DNA"/>
</dbReference>
<evidence type="ECO:0000313" key="1">
    <source>
        <dbReference type="EMBL" id="GAA2469978.1"/>
    </source>
</evidence>
<protein>
    <submittedName>
        <fullName evidence="1">Uncharacterized protein</fullName>
    </submittedName>
</protein>
<name>A0ABN3KQV3_9ACTN</name>
<evidence type="ECO:0000313" key="2">
    <source>
        <dbReference type="Proteomes" id="UP001501358"/>
    </source>
</evidence>
<comment type="caution">
    <text evidence="1">The sequence shown here is derived from an EMBL/GenBank/DDBJ whole genome shotgun (WGS) entry which is preliminary data.</text>
</comment>